<organism evidence="2">
    <name type="scientific">Arion vulgaris</name>
    <dbReference type="NCBI Taxonomy" id="1028688"/>
    <lineage>
        <taxon>Eukaryota</taxon>
        <taxon>Metazoa</taxon>
        <taxon>Spiralia</taxon>
        <taxon>Lophotrochozoa</taxon>
        <taxon>Mollusca</taxon>
        <taxon>Gastropoda</taxon>
        <taxon>Heterobranchia</taxon>
        <taxon>Euthyneura</taxon>
        <taxon>Panpulmonata</taxon>
        <taxon>Eupulmonata</taxon>
        <taxon>Stylommatophora</taxon>
        <taxon>Helicina</taxon>
        <taxon>Arionoidea</taxon>
        <taxon>Arionidae</taxon>
        <taxon>Arion</taxon>
    </lineage>
</organism>
<keyword evidence="1" id="KW-0812">Transmembrane</keyword>
<proteinExistence type="predicted"/>
<dbReference type="AlphaFoldDB" id="A0A0B7A9A0"/>
<keyword evidence="1" id="KW-0472">Membrane</keyword>
<evidence type="ECO:0000313" key="2">
    <source>
        <dbReference type="EMBL" id="CEK77252.1"/>
    </source>
</evidence>
<feature type="non-terminal residue" evidence="2">
    <location>
        <position position="51"/>
    </location>
</feature>
<keyword evidence="1" id="KW-1133">Transmembrane helix</keyword>
<gene>
    <name evidence="2" type="primary">ORF103689</name>
</gene>
<protein>
    <submittedName>
        <fullName evidence="2">Uncharacterized protein</fullName>
    </submittedName>
</protein>
<evidence type="ECO:0000256" key="1">
    <source>
        <dbReference type="SAM" id="Phobius"/>
    </source>
</evidence>
<dbReference type="EMBL" id="HACG01030387">
    <property type="protein sequence ID" value="CEK77252.1"/>
    <property type="molecule type" value="Transcribed_RNA"/>
</dbReference>
<name>A0A0B7A9A0_9EUPU</name>
<accession>A0A0B7A9A0</accession>
<feature type="transmembrane region" description="Helical" evidence="1">
    <location>
        <begin position="20"/>
        <end position="43"/>
    </location>
</feature>
<sequence length="51" mass="5244">MESTGSINGRNPGKNGSTVLILFGFVIGFVICFSSTLCDAASVNGTTVSSW</sequence>
<reference evidence="2" key="1">
    <citation type="submission" date="2014-12" db="EMBL/GenBank/DDBJ databases">
        <title>Insight into the proteome of Arion vulgaris.</title>
        <authorList>
            <person name="Aradska J."/>
            <person name="Bulat T."/>
            <person name="Smidak R."/>
            <person name="Sarate P."/>
            <person name="Gangsoo J."/>
            <person name="Sialana F."/>
            <person name="Bilban M."/>
            <person name="Lubec G."/>
        </authorList>
    </citation>
    <scope>NUCLEOTIDE SEQUENCE</scope>
    <source>
        <tissue evidence="2">Skin</tissue>
    </source>
</reference>